<evidence type="ECO:0000259" key="4">
    <source>
        <dbReference type="PROSITE" id="PS50893"/>
    </source>
</evidence>
<keyword evidence="6" id="KW-1185">Reference proteome</keyword>
<gene>
    <name evidence="5" type="ORF">SAMN05421751_101169</name>
</gene>
<dbReference type="GO" id="GO:0016887">
    <property type="term" value="F:ATP hydrolysis activity"/>
    <property type="evidence" value="ECO:0007669"/>
    <property type="project" value="InterPro"/>
</dbReference>
<accession>A0A1H5RUD6</accession>
<dbReference type="Pfam" id="PF00005">
    <property type="entry name" value="ABC_tran"/>
    <property type="match status" value="1"/>
</dbReference>
<dbReference type="RefSeq" id="WP_104006217.1">
    <property type="nucleotide sequence ID" value="NZ_FNVD01000001.1"/>
</dbReference>
<dbReference type="SUPFAM" id="SSF52540">
    <property type="entry name" value="P-loop containing nucleoside triphosphate hydrolases"/>
    <property type="match status" value="1"/>
</dbReference>
<proteinExistence type="predicted"/>
<dbReference type="OrthoDB" id="9802264at2"/>
<sequence>MRELPVAETIRHGVLEIEGLRVRADGGTLLDVPRLVLGGPGPTVILGPNGAGKSLLLRCLHGLIRPDRGAIRQDGVPLDAAIRQRQAMVFQRPVLLRRTVAANLDYVLRRRGLGRGDRRARIGALLAEGGLARKARQSARSLSGGEAQRLAILRALAIEPEVLFLDEPTSALDPAATQAIETLVKRASRRGMRVVMVSHDIGQARRMARDVVLMRAGRVVEHAPAAAFFAAPATLAARQFLTGTLVI</sequence>
<dbReference type="AlphaFoldDB" id="A0A1H5RUD6"/>
<evidence type="ECO:0000256" key="3">
    <source>
        <dbReference type="ARBA" id="ARBA00022840"/>
    </source>
</evidence>
<dbReference type="InterPro" id="IPR017871">
    <property type="entry name" value="ABC_transporter-like_CS"/>
</dbReference>
<evidence type="ECO:0000313" key="5">
    <source>
        <dbReference type="EMBL" id="SEF41935.1"/>
    </source>
</evidence>
<dbReference type="Gene3D" id="3.40.50.300">
    <property type="entry name" value="P-loop containing nucleotide triphosphate hydrolases"/>
    <property type="match status" value="1"/>
</dbReference>
<reference evidence="6" key="1">
    <citation type="submission" date="2016-10" db="EMBL/GenBank/DDBJ databases">
        <authorList>
            <person name="Varghese N."/>
            <person name="Submissions S."/>
        </authorList>
    </citation>
    <scope>NUCLEOTIDE SEQUENCE [LARGE SCALE GENOMIC DNA]</scope>
    <source>
        <strain evidence="6">DSM 23413</strain>
    </source>
</reference>
<dbReference type="InterPro" id="IPR003593">
    <property type="entry name" value="AAA+_ATPase"/>
</dbReference>
<dbReference type="PANTHER" id="PTHR43423:SF1">
    <property type="entry name" value="ABC TRANSPORTER I FAMILY MEMBER 17"/>
    <property type="match status" value="1"/>
</dbReference>
<dbReference type="EMBL" id="FNVD01000001">
    <property type="protein sequence ID" value="SEF41935.1"/>
    <property type="molecule type" value="Genomic_DNA"/>
</dbReference>
<dbReference type="SMART" id="SM00382">
    <property type="entry name" value="AAA"/>
    <property type="match status" value="1"/>
</dbReference>
<dbReference type="PROSITE" id="PS00211">
    <property type="entry name" value="ABC_TRANSPORTER_1"/>
    <property type="match status" value="1"/>
</dbReference>
<protein>
    <submittedName>
        <fullName evidence="5">Tungstate transport system ATP-binding protein</fullName>
    </submittedName>
</protein>
<dbReference type="PANTHER" id="PTHR43423">
    <property type="entry name" value="ABC TRANSPORTER I FAMILY MEMBER 17"/>
    <property type="match status" value="1"/>
</dbReference>
<dbReference type="InterPro" id="IPR003439">
    <property type="entry name" value="ABC_transporter-like_ATP-bd"/>
</dbReference>
<name>A0A1H5RUD6_9RHOB</name>
<dbReference type="GO" id="GO:0005524">
    <property type="term" value="F:ATP binding"/>
    <property type="evidence" value="ECO:0007669"/>
    <property type="project" value="UniProtKB-KW"/>
</dbReference>
<evidence type="ECO:0000313" key="6">
    <source>
        <dbReference type="Proteomes" id="UP000236742"/>
    </source>
</evidence>
<dbReference type="PROSITE" id="PS50893">
    <property type="entry name" value="ABC_TRANSPORTER_2"/>
    <property type="match status" value="1"/>
</dbReference>
<dbReference type="Proteomes" id="UP000236742">
    <property type="component" value="Unassembled WGS sequence"/>
</dbReference>
<dbReference type="InterPro" id="IPR027417">
    <property type="entry name" value="P-loop_NTPase"/>
</dbReference>
<organism evidence="5 6">
    <name type="scientific">Jhaorihella thermophila</name>
    <dbReference type="NCBI Taxonomy" id="488547"/>
    <lineage>
        <taxon>Bacteria</taxon>
        <taxon>Pseudomonadati</taxon>
        <taxon>Pseudomonadota</taxon>
        <taxon>Alphaproteobacteria</taxon>
        <taxon>Rhodobacterales</taxon>
        <taxon>Paracoccaceae</taxon>
        <taxon>Jhaorihella</taxon>
    </lineage>
</organism>
<evidence type="ECO:0000256" key="1">
    <source>
        <dbReference type="ARBA" id="ARBA00022448"/>
    </source>
</evidence>
<keyword evidence="1" id="KW-0813">Transport</keyword>
<evidence type="ECO:0000256" key="2">
    <source>
        <dbReference type="ARBA" id="ARBA00022741"/>
    </source>
</evidence>
<feature type="domain" description="ABC transporter" evidence="4">
    <location>
        <begin position="1"/>
        <end position="241"/>
    </location>
</feature>
<keyword evidence="3 5" id="KW-0067">ATP-binding</keyword>
<keyword evidence="2" id="KW-0547">Nucleotide-binding</keyword>